<dbReference type="PANTHER" id="PTHR36454">
    <property type="entry name" value="LMO2823 PROTEIN"/>
    <property type="match status" value="1"/>
</dbReference>
<comment type="caution">
    <text evidence="1">The sequence shown here is derived from an EMBL/GenBank/DDBJ whole genome shotgun (WGS) entry which is preliminary data.</text>
</comment>
<dbReference type="AlphaFoldDB" id="A0A5P0YXZ1"/>
<keyword evidence="2" id="KW-1185">Reference proteome</keyword>
<protein>
    <submittedName>
        <fullName evidence="1">DUF1015 family protein</fullName>
    </submittedName>
</protein>
<dbReference type="OrthoDB" id="9781616at2"/>
<dbReference type="Proteomes" id="UP000320857">
    <property type="component" value="Unassembled WGS sequence"/>
</dbReference>
<proteinExistence type="predicted"/>
<dbReference type="Pfam" id="PF06245">
    <property type="entry name" value="DUF1015"/>
    <property type="match status" value="1"/>
</dbReference>
<dbReference type="InterPro" id="IPR008323">
    <property type="entry name" value="UCP033563"/>
</dbReference>
<organism evidence="1 2">
    <name type="scientific">Streptomyces alkaliterrae</name>
    <dbReference type="NCBI Taxonomy" id="2213162"/>
    <lineage>
        <taxon>Bacteria</taxon>
        <taxon>Bacillati</taxon>
        <taxon>Actinomycetota</taxon>
        <taxon>Actinomycetes</taxon>
        <taxon>Kitasatosporales</taxon>
        <taxon>Streptomycetaceae</taxon>
        <taxon>Streptomyces</taxon>
    </lineage>
</organism>
<dbReference type="PANTHER" id="PTHR36454:SF1">
    <property type="entry name" value="DUF1015 DOMAIN-CONTAINING PROTEIN"/>
    <property type="match status" value="1"/>
</dbReference>
<sequence length="413" mass="44103">MPDPALPAPRLRPFRGVRYDPRRVDDLSAMVCPPYDDIGPDRARDLRSRPHHIARLLHGDDPRRAGAHLDQWLRAGVLVQDPRPTLYVYRQHTGTGRSTRVLQQGVIGALDLPLPGRGTVLPHEDVQPHTVAARARLMEALRAQPEPLLLTYHAAASAAERAINRVTGTPPVAAARTGAVTHLLWSCANPDDQAVIAAEVARHQLLIADGHHRHAACLRLHDRHGAGPNPWRSCLALLVNSATHPLRLAAIHRVIPGLEPDKAAAAAADVACVRPLLDGPRVPLPGTLVISGGGRAWSVTDPDPTALDEALTGKPARWRDVPAAVADHLLLARAWSTHNLPGAVRHVHDARQATAAVAGTGGGTALLLPPMAEPTVRELAATGVLLPHKSTSFGPKPAAGLVLRLLDSPEEPH</sequence>
<name>A0A5P0YXZ1_9ACTN</name>
<reference evidence="1 2" key="1">
    <citation type="submission" date="2019-10" db="EMBL/GenBank/DDBJ databases">
        <title>Streptomyces sp. nov., a novel actinobacterium isolated from alkaline environment.</title>
        <authorList>
            <person name="Golinska P."/>
        </authorList>
    </citation>
    <scope>NUCLEOTIDE SEQUENCE [LARGE SCALE GENOMIC DNA]</scope>
    <source>
        <strain evidence="1 2">OF1</strain>
    </source>
</reference>
<evidence type="ECO:0000313" key="1">
    <source>
        <dbReference type="EMBL" id="MQS05141.1"/>
    </source>
</evidence>
<evidence type="ECO:0000313" key="2">
    <source>
        <dbReference type="Proteomes" id="UP000320857"/>
    </source>
</evidence>
<gene>
    <name evidence="1" type="ORF">FNX44_025510</name>
</gene>
<dbReference type="RefSeq" id="WP_143651322.1">
    <property type="nucleotide sequence ID" value="NZ_VJYK02000447.1"/>
</dbReference>
<dbReference type="EMBL" id="VJYK02000447">
    <property type="protein sequence ID" value="MQS05141.1"/>
    <property type="molecule type" value="Genomic_DNA"/>
</dbReference>
<accession>A0A5P0YXZ1</accession>